<comment type="caution">
    <text evidence="1">The sequence shown here is derived from an EMBL/GenBank/DDBJ whole genome shotgun (WGS) entry which is preliminary data.</text>
</comment>
<keyword evidence="2" id="KW-1185">Reference proteome</keyword>
<name>A0A3M6TEZ8_POCDA</name>
<sequence length="436" mass="50210">QECEGLLTELIEVIGKDKINGGSFLDNEEDWRETVKQFKSRRIAQGHTFKSELESAEELARVNEDSMYEAFHEALDGDESDNDEALDTNWVPSDCEISENDTIKTKGQPGGVDLSTGTRLTEFYEWLTDVDGGYRSEKMAQQYKSQVLSVIKRLQMNETEVRHDNPKPPVYLLLLPGKEGVTLLKQWLSYAVSKYQPGTVRSYLMSLRLFYKFLTQERKPNMSEVSVDMYNAHRDLMSSWSSAQKKKVLRRKLQKHEEDFKKLITSENLYQICHGDQRINAVKQLGNSSKETSQGAEVQRIISDKTYCEVRDWLMTRLVIDNSGRSGVIANMTVAEFKDAVYHSGTDEDQLVAEFLLVTTKQLTIHQPQNDPKETKAVPKPWKREETEHLKELFKQDFETGAIEEANVKEKLTTTTLLEERPLKAVVLKLRRLREE</sequence>
<evidence type="ECO:0000313" key="1">
    <source>
        <dbReference type="EMBL" id="RMX39921.1"/>
    </source>
</evidence>
<gene>
    <name evidence="1" type="ORF">pdam_00025852</name>
</gene>
<dbReference type="Proteomes" id="UP000275408">
    <property type="component" value="Unassembled WGS sequence"/>
</dbReference>
<feature type="non-terminal residue" evidence="1">
    <location>
        <position position="1"/>
    </location>
</feature>
<reference evidence="1 2" key="1">
    <citation type="journal article" date="2018" name="Sci. Rep.">
        <title>Comparative analysis of the Pocillopora damicornis genome highlights role of immune system in coral evolution.</title>
        <authorList>
            <person name="Cunning R."/>
            <person name="Bay R.A."/>
            <person name="Gillette P."/>
            <person name="Baker A.C."/>
            <person name="Traylor-Knowles N."/>
        </authorList>
    </citation>
    <scope>NUCLEOTIDE SEQUENCE [LARGE SCALE GENOMIC DNA]</scope>
    <source>
        <strain evidence="1">RSMAS</strain>
        <tissue evidence="1">Whole animal</tissue>
    </source>
</reference>
<proteinExistence type="predicted"/>
<organism evidence="1 2">
    <name type="scientific">Pocillopora damicornis</name>
    <name type="common">Cauliflower coral</name>
    <name type="synonym">Millepora damicornis</name>
    <dbReference type="NCBI Taxonomy" id="46731"/>
    <lineage>
        <taxon>Eukaryota</taxon>
        <taxon>Metazoa</taxon>
        <taxon>Cnidaria</taxon>
        <taxon>Anthozoa</taxon>
        <taxon>Hexacorallia</taxon>
        <taxon>Scleractinia</taxon>
        <taxon>Astrocoeniina</taxon>
        <taxon>Pocilloporidae</taxon>
        <taxon>Pocillopora</taxon>
    </lineage>
</organism>
<dbReference type="AlphaFoldDB" id="A0A3M6TEZ8"/>
<evidence type="ECO:0008006" key="3">
    <source>
        <dbReference type="Google" id="ProtNLM"/>
    </source>
</evidence>
<dbReference type="OrthoDB" id="5988074at2759"/>
<evidence type="ECO:0000313" key="2">
    <source>
        <dbReference type="Proteomes" id="UP000275408"/>
    </source>
</evidence>
<protein>
    <recommendedName>
        <fullName evidence="3">Core-binding (CB) domain-containing protein</fullName>
    </recommendedName>
</protein>
<accession>A0A3M6TEZ8</accession>
<dbReference type="EMBL" id="RCHS01003754">
    <property type="protein sequence ID" value="RMX39921.1"/>
    <property type="molecule type" value="Genomic_DNA"/>
</dbReference>
<dbReference type="STRING" id="46731.A0A3M6TEZ8"/>